<feature type="domain" description="PAC" evidence="6">
    <location>
        <begin position="89"/>
        <end position="141"/>
    </location>
</feature>
<dbReference type="GO" id="GO:0016301">
    <property type="term" value="F:kinase activity"/>
    <property type="evidence" value="ECO:0007669"/>
    <property type="project" value="UniProtKB-KW"/>
</dbReference>
<organism evidence="7 8">
    <name type="scientific">Caldimonas mangrovi</name>
    <dbReference type="NCBI Taxonomy" id="2944811"/>
    <lineage>
        <taxon>Bacteria</taxon>
        <taxon>Pseudomonadati</taxon>
        <taxon>Pseudomonadota</taxon>
        <taxon>Betaproteobacteria</taxon>
        <taxon>Burkholderiales</taxon>
        <taxon>Sphaerotilaceae</taxon>
        <taxon>Caldimonas</taxon>
    </lineage>
</organism>
<dbReference type="InterPro" id="IPR000700">
    <property type="entry name" value="PAS-assoc_C"/>
</dbReference>
<evidence type="ECO:0000256" key="3">
    <source>
        <dbReference type="ARBA" id="ARBA00022553"/>
    </source>
</evidence>
<proteinExistence type="predicted"/>
<dbReference type="Gene3D" id="3.30.450.20">
    <property type="entry name" value="PAS domain"/>
    <property type="match status" value="1"/>
</dbReference>
<dbReference type="PROSITE" id="PS50109">
    <property type="entry name" value="HIS_KIN"/>
    <property type="match status" value="1"/>
</dbReference>
<dbReference type="PANTHER" id="PTHR43547">
    <property type="entry name" value="TWO-COMPONENT HISTIDINE KINASE"/>
    <property type="match status" value="1"/>
</dbReference>
<evidence type="ECO:0000259" key="4">
    <source>
        <dbReference type="PROSITE" id="PS50109"/>
    </source>
</evidence>
<dbReference type="SMART" id="SM00388">
    <property type="entry name" value="HisKA"/>
    <property type="match status" value="1"/>
</dbReference>
<dbReference type="PANTHER" id="PTHR43547:SF2">
    <property type="entry name" value="HYBRID SIGNAL TRANSDUCTION HISTIDINE KINASE C"/>
    <property type="match status" value="1"/>
</dbReference>
<comment type="caution">
    <text evidence="7">The sequence shown here is derived from an EMBL/GenBank/DDBJ whole genome shotgun (WGS) entry which is preliminary data.</text>
</comment>
<dbReference type="InterPro" id="IPR000014">
    <property type="entry name" value="PAS"/>
</dbReference>
<comment type="catalytic activity">
    <reaction evidence="1">
        <text>ATP + protein L-histidine = ADP + protein N-phospho-L-histidine.</text>
        <dbReference type="EC" id="2.7.13.3"/>
    </reaction>
</comment>
<keyword evidence="8" id="KW-1185">Reference proteome</keyword>
<feature type="domain" description="PAS" evidence="5">
    <location>
        <begin position="30"/>
        <end position="85"/>
    </location>
</feature>
<feature type="domain" description="Histidine kinase" evidence="4">
    <location>
        <begin position="159"/>
        <end position="376"/>
    </location>
</feature>
<dbReference type="NCBIfam" id="TIGR00229">
    <property type="entry name" value="sensory_box"/>
    <property type="match status" value="1"/>
</dbReference>
<dbReference type="EC" id="2.7.13.3" evidence="2"/>
<dbReference type="CDD" id="cd00082">
    <property type="entry name" value="HisKA"/>
    <property type="match status" value="1"/>
</dbReference>
<reference evidence="7" key="1">
    <citation type="submission" date="2022-05" db="EMBL/GenBank/DDBJ databases">
        <title>Schlegelella sp. nov., isolated from mangrove soil.</title>
        <authorList>
            <person name="Liu Y."/>
            <person name="Ge X."/>
            <person name="Liu W."/>
        </authorList>
    </citation>
    <scope>NUCLEOTIDE SEQUENCE</scope>
    <source>
        <strain evidence="7">S2-27</strain>
    </source>
</reference>
<dbReference type="SUPFAM" id="SSF47384">
    <property type="entry name" value="Homodimeric domain of signal transducing histidine kinase"/>
    <property type="match status" value="1"/>
</dbReference>
<dbReference type="CDD" id="cd00130">
    <property type="entry name" value="PAS"/>
    <property type="match status" value="1"/>
</dbReference>
<dbReference type="PRINTS" id="PR00344">
    <property type="entry name" value="BCTRLSENSOR"/>
</dbReference>
<sequence length="378" mass="41809">MDDESRAPGAQAAAGRLVELWLQQDRERAVLILDRDGTVLRTLAGVEAVLGYTGQELAGTSASVIFTPEDLARGLDRLEMDVALHIGHAEDDRWHLRRDGTRIWASGTMRALWDEAGQHVGFVKALRDRTDSRATVQTLENRVAALARERDSMQVFLATLAHELRNPLAPLLNVAQLLRLQAGTGEAPPHVRMIENQVAQLKRLVDDLVDVARLEHHKLRLRLQSVELQGLVRQAVESQRPEAQRKRQSLDLLVPPEAVTMEADPQRLVQVIVNLVANAIKYTGEAGHIWVIANVDDREAVIRVKDDGAGIVPEMLPMVFDLFTQEVRTADSAGTGLGLGLPIVKELVSLHHGTVEVRSEGAGRGSEFTVRIPLWQRV</sequence>
<dbReference type="InterPro" id="IPR004358">
    <property type="entry name" value="Sig_transdc_His_kin-like_C"/>
</dbReference>
<dbReference type="PROSITE" id="PS50113">
    <property type="entry name" value="PAC"/>
    <property type="match status" value="1"/>
</dbReference>
<dbReference type="InterPro" id="IPR005467">
    <property type="entry name" value="His_kinase_dom"/>
</dbReference>
<dbReference type="Gene3D" id="3.30.565.10">
    <property type="entry name" value="Histidine kinase-like ATPase, C-terminal domain"/>
    <property type="match status" value="1"/>
</dbReference>
<protein>
    <recommendedName>
        <fullName evidence="2">histidine kinase</fullName>
        <ecNumber evidence="2">2.7.13.3</ecNumber>
    </recommendedName>
</protein>
<evidence type="ECO:0000313" key="7">
    <source>
        <dbReference type="EMBL" id="MCM5679614.1"/>
    </source>
</evidence>
<dbReference type="Gene3D" id="1.10.287.130">
    <property type="match status" value="1"/>
</dbReference>
<keyword evidence="3" id="KW-0597">Phosphoprotein</keyword>
<evidence type="ECO:0000259" key="6">
    <source>
        <dbReference type="PROSITE" id="PS50113"/>
    </source>
</evidence>
<gene>
    <name evidence="7" type="ORF">M8A51_08720</name>
</gene>
<dbReference type="Proteomes" id="UP001165541">
    <property type="component" value="Unassembled WGS sequence"/>
</dbReference>
<evidence type="ECO:0000256" key="2">
    <source>
        <dbReference type="ARBA" id="ARBA00012438"/>
    </source>
</evidence>
<dbReference type="Pfam" id="PF13426">
    <property type="entry name" value="PAS_9"/>
    <property type="match status" value="1"/>
</dbReference>
<dbReference type="SMART" id="SM00387">
    <property type="entry name" value="HATPase_c"/>
    <property type="match status" value="1"/>
</dbReference>
<dbReference type="InterPro" id="IPR036097">
    <property type="entry name" value="HisK_dim/P_sf"/>
</dbReference>
<dbReference type="Pfam" id="PF02518">
    <property type="entry name" value="HATPase_c"/>
    <property type="match status" value="1"/>
</dbReference>
<evidence type="ECO:0000256" key="1">
    <source>
        <dbReference type="ARBA" id="ARBA00000085"/>
    </source>
</evidence>
<dbReference type="SUPFAM" id="SSF55874">
    <property type="entry name" value="ATPase domain of HSP90 chaperone/DNA topoisomerase II/histidine kinase"/>
    <property type="match status" value="1"/>
</dbReference>
<keyword evidence="7" id="KW-0418">Kinase</keyword>
<evidence type="ECO:0000259" key="5">
    <source>
        <dbReference type="PROSITE" id="PS50112"/>
    </source>
</evidence>
<dbReference type="SUPFAM" id="SSF55785">
    <property type="entry name" value="PYP-like sensor domain (PAS domain)"/>
    <property type="match status" value="1"/>
</dbReference>
<dbReference type="CDD" id="cd00075">
    <property type="entry name" value="HATPase"/>
    <property type="match status" value="1"/>
</dbReference>
<dbReference type="InterPro" id="IPR003594">
    <property type="entry name" value="HATPase_dom"/>
</dbReference>
<dbReference type="RefSeq" id="WP_251777814.1">
    <property type="nucleotide sequence ID" value="NZ_JAMKFE010000004.1"/>
</dbReference>
<accession>A0ABT0YLK4</accession>
<evidence type="ECO:0000313" key="8">
    <source>
        <dbReference type="Proteomes" id="UP001165541"/>
    </source>
</evidence>
<dbReference type="Pfam" id="PF00512">
    <property type="entry name" value="HisKA"/>
    <property type="match status" value="1"/>
</dbReference>
<dbReference type="EMBL" id="JAMKFE010000004">
    <property type="protein sequence ID" value="MCM5679614.1"/>
    <property type="molecule type" value="Genomic_DNA"/>
</dbReference>
<dbReference type="InterPro" id="IPR036890">
    <property type="entry name" value="HATPase_C_sf"/>
</dbReference>
<dbReference type="InterPro" id="IPR035965">
    <property type="entry name" value="PAS-like_dom_sf"/>
</dbReference>
<dbReference type="PROSITE" id="PS50112">
    <property type="entry name" value="PAS"/>
    <property type="match status" value="1"/>
</dbReference>
<keyword evidence="7" id="KW-0808">Transferase</keyword>
<name>A0ABT0YLK4_9BURK</name>
<dbReference type="InterPro" id="IPR003661">
    <property type="entry name" value="HisK_dim/P_dom"/>
</dbReference>